<dbReference type="RefSeq" id="WP_173532826.1">
    <property type="nucleotide sequence ID" value="NZ_CP054143.1"/>
</dbReference>
<gene>
    <name evidence="2" type="ORF">HQN60_06175</name>
</gene>
<evidence type="ECO:0000313" key="2">
    <source>
        <dbReference type="EMBL" id="QKJ66322.1"/>
    </source>
</evidence>
<evidence type="ECO:0000313" key="3">
    <source>
        <dbReference type="Proteomes" id="UP000504844"/>
    </source>
</evidence>
<evidence type="ECO:0000259" key="1">
    <source>
        <dbReference type="Pfam" id="PF07238"/>
    </source>
</evidence>
<proteinExistence type="predicted"/>
<feature type="domain" description="PilZ" evidence="1">
    <location>
        <begin position="119"/>
        <end position="224"/>
    </location>
</feature>
<dbReference type="SUPFAM" id="SSF141371">
    <property type="entry name" value="PilZ domain-like"/>
    <property type="match status" value="1"/>
</dbReference>
<keyword evidence="3" id="KW-1185">Reference proteome</keyword>
<dbReference type="Proteomes" id="UP000504844">
    <property type="component" value="Chromosome"/>
</dbReference>
<reference evidence="2 3" key="1">
    <citation type="submission" date="2020-05" db="EMBL/GenBank/DDBJ databases">
        <title>Complete genome sequence of Deefgea sp. D17.</title>
        <authorList>
            <person name="Bae J.-W."/>
            <person name="Han J.E."/>
        </authorList>
    </citation>
    <scope>NUCLEOTIDE SEQUENCE [LARGE SCALE GENOMIC DNA]</scope>
    <source>
        <strain evidence="2 3">D17</strain>
    </source>
</reference>
<accession>A0A6M8SM97</accession>
<dbReference type="EMBL" id="CP054143">
    <property type="protein sequence ID" value="QKJ66322.1"/>
    <property type="molecule type" value="Genomic_DNA"/>
</dbReference>
<name>A0A6M8SM97_9NEIS</name>
<dbReference type="KEGG" id="dee:HQN60_06175"/>
<dbReference type="Pfam" id="PF07238">
    <property type="entry name" value="PilZ"/>
    <property type="match status" value="1"/>
</dbReference>
<protein>
    <submittedName>
        <fullName evidence="2">PilZ domain-containing protein</fullName>
    </submittedName>
</protein>
<organism evidence="2 3">
    <name type="scientific">Deefgea piscis</name>
    <dbReference type="NCBI Taxonomy" id="2739061"/>
    <lineage>
        <taxon>Bacteria</taxon>
        <taxon>Pseudomonadati</taxon>
        <taxon>Pseudomonadota</taxon>
        <taxon>Betaproteobacteria</taxon>
        <taxon>Neisseriales</taxon>
        <taxon>Chitinibacteraceae</taxon>
        <taxon>Deefgea</taxon>
    </lineage>
</organism>
<dbReference type="InterPro" id="IPR009875">
    <property type="entry name" value="PilZ_domain"/>
</dbReference>
<dbReference type="Gene3D" id="2.40.10.220">
    <property type="entry name" value="predicted glycosyltransferase like domains"/>
    <property type="match status" value="1"/>
</dbReference>
<sequence length="237" mass="26638">MSQINPVAANKVELDHAQKLALNQYLLDGKELFLGLPQSNMPIRAQLLQVIVGQTLLLRPLIKSDQLDIRVKLNCAATISVRLAVPNGVLCFETNLIPQPQQPQWTIGLQWPEQMRIEQSRHFSRVALHQVLLVERTGDVRRRAMLLNLSEQGMQVEYHAALGMIGDELHVLLELPFEQGAISVEASAIIRSKFSEISEDHVLHGLEFCNLTEAANNNIQRYMQQRLTAQNDAATPV</sequence>
<dbReference type="AlphaFoldDB" id="A0A6M8SM97"/>
<dbReference type="GO" id="GO:0035438">
    <property type="term" value="F:cyclic-di-GMP binding"/>
    <property type="evidence" value="ECO:0007669"/>
    <property type="project" value="InterPro"/>
</dbReference>